<dbReference type="GO" id="GO:0004497">
    <property type="term" value="F:monooxygenase activity"/>
    <property type="evidence" value="ECO:0007669"/>
    <property type="project" value="UniProtKB-KW"/>
</dbReference>
<keyword evidence="4 8" id="KW-0560">Oxidoreductase</keyword>
<dbReference type="GO" id="GO:0005506">
    <property type="term" value="F:iron ion binding"/>
    <property type="evidence" value="ECO:0007669"/>
    <property type="project" value="InterPro"/>
</dbReference>
<dbReference type="Pfam" id="PF00067">
    <property type="entry name" value="p450"/>
    <property type="match status" value="1"/>
</dbReference>
<dbReference type="PRINTS" id="PR00463">
    <property type="entry name" value="EP450I"/>
</dbReference>
<dbReference type="InterPro" id="IPR050196">
    <property type="entry name" value="Cytochrome_P450_Monoox"/>
</dbReference>
<dbReference type="SUPFAM" id="SSF48264">
    <property type="entry name" value="Cytochrome P450"/>
    <property type="match status" value="1"/>
</dbReference>
<dbReference type="EMBL" id="VIGC01000020">
    <property type="protein sequence ID" value="TQE94793.1"/>
    <property type="molecule type" value="Genomic_DNA"/>
</dbReference>
<dbReference type="Proteomes" id="UP000317371">
    <property type="component" value="Unassembled WGS sequence"/>
</dbReference>
<dbReference type="PRINTS" id="PR00385">
    <property type="entry name" value="P450"/>
</dbReference>
<dbReference type="InterPro" id="IPR001128">
    <property type="entry name" value="Cyt_P450"/>
</dbReference>
<evidence type="ECO:0000256" key="8">
    <source>
        <dbReference type="RuleBase" id="RU000461"/>
    </source>
</evidence>
<dbReference type="AlphaFoldDB" id="A0A540VF89"/>
<evidence type="ECO:0000256" key="1">
    <source>
        <dbReference type="ARBA" id="ARBA00010617"/>
    </source>
</evidence>
<dbReference type="InterPro" id="IPR036396">
    <property type="entry name" value="Cyt_P450_sf"/>
</dbReference>
<dbReference type="PANTHER" id="PTHR24291">
    <property type="entry name" value="CYTOCHROME P450 FAMILY 4"/>
    <property type="match status" value="1"/>
</dbReference>
<evidence type="ECO:0000313" key="9">
    <source>
        <dbReference type="EMBL" id="TQE94793.1"/>
    </source>
</evidence>
<protein>
    <submittedName>
        <fullName evidence="9">Cytochrome P450</fullName>
    </submittedName>
</protein>
<proteinExistence type="inferred from homology"/>
<name>A0A540VF89_9CHLR</name>
<dbReference type="InParanoid" id="A0A540VF89"/>
<evidence type="ECO:0000256" key="7">
    <source>
        <dbReference type="PIRSR" id="PIRSR602401-1"/>
    </source>
</evidence>
<keyword evidence="2 7" id="KW-0349">Heme</keyword>
<feature type="binding site" description="axial binding residue" evidence="7">
    <location>
        <position position="404"/>
    </location>
    <ligand>
        <name>heme</name>
        <dbReference type="ChEBI" id="CHEBI:30413"/>
    </ligand>
    <ligandPart>
        <name>Fe</name>
        <dbReference type="ChEBI" id="CHEBI:18248"/>
    </ligandPart>
</feature>
<evidence type="ECO:0000256" key="5">
    <source>
        <dbReference type="ARBA" id="ARBA00023004"/>
    </source>
</evidence>
<dbReference type="PROSITE" id="PS00086">
    <property type="entry name" value="CYTOCHROME_P450"/>
    <property type="match status" value="1"/>
</dbReference>
<gene>
    <name evidence="9" type="ORF">FKZ61_15320</name>
</gene>
<keyword evidence="5 7" id="KW-0408">Iron</keyword>
<comment type="similarity">
    <text evidence="1 8">Belongs to the cytochrome P450 family.</text>
</comment>
<evidence type="ECO:0000256" key="6">
    <source>
        <dbReference type="ARBA" id="ARBA00023033"/>
    </source>
</evidence>
<dbReference type="Gene3D" id="1.10.630.10">
    <property type="entry name" value="Cytochrome P450"/>
    <property type="match status" value="1"/>
</dbReference>
<dbReference type="InterPro" id="IPR017972">
    <property type="entry name" value="Cyt_P450_CS"/>
</dbReference>
<dbReference type="InterPro" id="IPR002401">
    <property type="entry name" value="Cyt_P450_E_grp-I"/>
</dbReference>
<dbReference type="OrthoDB" id="140159at2"/>
<evidence type="ECO:0000256" key="4">
    <source>
        <dbReference type="ARBA" id="ARBA00023002"/>
    </source>
</evidence>
<organism evidence="9 10">
    <name type="scientific">Litorilinea aerophila</name>
    <dbReference type="NCBI Taxonomy" id="1204385"/>
    <lineage>
        <taxon>Bacteria</taxon>
        <taxon>Bacillati</taxon>
        <taxon>Chloroflexota</taxon>
        <taxon>Caldilineae</taxon>
        <taxon>Caldilineales</taxon>
        <taxon>Caldilineaceae</taxon>
        <taxon>Litorilinea</taxon>
    </lineage>
</organism>
<sequence>MSDTATSDAVFPAGPRFRHPLISYWKFRRDPTGFLTRLARQYGDVVYFKLAGRDTFLLSHPDFVRDVLVTHDRSFIKSRGLQQARWLLGNGLLTSEGELHRRQRRLIQPLFHRQQIGRYADTMATYTDRLTGPACWQDGAMVDIHQEMMRLTLAIVGKCIFNQDIEAEASEIGACMDILTRNFQRMLLPFSDWLMRLPTAENRRIRQAAATLDRIVLGLIQERRQAQANPDQAEDLLSLLLAARDVEGDGGGMDDRQVRDEALTLLLAGHETTANALTWTWYLLSQYPEVQTRLQAEVDRVLGGRLPTADDVAALAYTRMVLAEAMRLYPPAWIMGREAREDVEIGGYRIPAGSTVLVSQWVVHRDPRYYPEPERFDPMRWTAEAQAGRPRYAYFPFGGGSRICIGEHFAWLEGILILATVARHWQLEMASPRPPQPQATITLRPRHGLPMVLRRRVETPVAALAK</sequence>
<evidence type="ECO:0000313" key="10">
    <source>
        <dbReference type="Proteomes" id="UP000317371"/>
    </source>
</evidence>
<dbReference type="GO" id="GO:0020037">
    <property type="term" value="F:heme binding"/>
    <property type="evidence" value="ECO:0007669"/>
    <property type="project" value="InterPro"/>
</dbReference>
<keyword evidence="6 8" id="KW-0503">Monooxygenase</keyword>
<reference evidence="9 10" key="1">
    <citation type="submission" date="2019-06" db="EMBL/GenBank/DDBJ databases">
        <title>Genome sequence of Litorilinea aerophila BAA-2444.</title>
        <authorList>
            <person name="Maclea K.S."/>
            <person name="Maurais E.G."/>
            <person name="Iannazzi L.C."/>
        </authorList>
    </citation>
    <scope>NUCLEOTIDE SEQUENCE [LARGE SCALE GENOMIC DNA]</scope>
    <source>
        <strain evidence="9 10">ATCC BAA-2444</strain>
    </source>
</reference>
<keyword evidence="10" id="KW-1185">Reference proteome</keyword>
<dbReference type="PANTHER" id="PTHR24291:SF50">
    <property type="entry name" value="BIFUNCTIONAL ALBAFLAVENONE MONOOXYGENASE_TERPENE SYNTHASE"/>
    <property type="match status" value="1"/>
</dbReference>
<dbReference type="RefSeq" id="WP_141611018.1">
    <property type="nucleotide sequence ID" value="NZ_VIGC02000020.1"/>
</dbReference>
<evidence type="ECO:0000256" key="2">
    <source>
        <dbReference type="ARBA" id="ARBA00022617"/>
    </source>
</evidence>
<comment type="cofactor">
    <cofactor evidence="7">
        <name>heme</name>
        <dbReference type="ChEBI" id="CHEBI:30413"/>
    </cofactor>
</comment>
<keyword evidence="3 7" id="KW-0479">Metal-binding</keyword>
<accession>A0A540VF89</accession>
<comment type="caution">
    <text evidence="9">The sequence shown here is derived from an EMBL/GenBank/DDBJ whole genome shotgun (WGS) entry which is preliminary data.</text>
</comment>
<dbReference type="GO" id="GO:0016705">
    <property type="term" value="F:oxidoreductase activity, acting on paired donors, with incorporation or reduction of molecular oxygen"/>
    <property type="evidence" value="ECO:0007669"/>
    <property type="project" value="InterPro"/>
</dbReference>
<dbReference type="CDD" id="cd20620">
    <property type="entry name" value="CYP132-like"/>
    <property type="match status" value="1"/>
</dbReference>
<evidence type="ECO:0000256" key="3">
    <source>
        <dbReference type="ARBA" id="ARBA00022723"/>
    </source>
</evidence>